<keyword evidence="1" id="KW-1133">Transmembrane helix</keyword>
<keyword evidence="4" id="KW-1185">Reference proteome</keyword>
<dbReference type="SMR" id="G4YYB4"/>
<evidence type="ECO:0000256" key="1">
    <source>
        <dbReference type="SAM" id="Phobius"/>
    </source>
</evidence>
<keyword evidence="1" id="KW-0472">Membrane</keyword>
<keyword evidence="1" id="KW-0812">Transmembrane</keyword>
<feature type="chain" id="PRO_5003471720" description="RxLR effector protein" evidence="2">
    <location>
        <begin position="24"/>
        <end position="152"/>
    </location>
</feature>
<protein>
    <recommendedName>
        <fullName evidence="5">RxLR effector protein</fullName>
    </recommendedName>
</protein>
<evidence type="ECO:0000256" key="2">
    <source>
        <dbReference type="SAM" id="SignalP"/>
    </source>
</evidence>
<sequence>MRFTTFLVLVIATFAACVSFSSADSAPLVDQGRNLRAEQGGLAKADDLIASAAKRNDNAAYFFQTLRNKAILTKADKLEEAGKTVKAGILREWAAPISRLTQAQKDKLSMTFAEVAKKDPKKWSTMKKLLVAALGVTVAGGLIYGVHKYNSS</sequence>
<reference evidence="3 4" key="1">
    <citation type="journal article" date="2006" name="Science">
        <title>Phytophthora genome sequences uncover evolutionary origins and mechanisms of pathogenesis.</title>
        <authorList>
            <person name="Tyler B.M."/>
            <person name="Tripathy S."/>
            <person name="Zhang X."/>
            <person name="Dehal P."/>
            <person name="Jiang R.H."/>
            <person name="Aerts A."/>
            <person name="Arredondo F.D."/>
            <person name="Baxter L."/>
            <person name="Bensasson D."/>
            <person name="Beynon J.L."/>
            <person name="Chapman J."/>
            <person name="Damasceno C.M."/>
            <person name="Dorrance A.E."/>
            <person name="Dou D."/>
            <person name="Dickerman A.W."/>
            <person name="Dubchak I.L."/>
            <person name="Garbelotto M."/>
            <person name="Gijzen M."/>
            <person name="Gordon S.G."/>
            <person name="Govers F."/>
            <person name="Grunwald N.J."/>
            <person name="Huang W."/>
            <person name="Ivors K.L."/>
            <person name="Jones R.W."/>
            <person name="Kamoun S."/>
            <person name="Krampis K."/>
            <person name="Lamour K.H."/>
            <person name="Lee M.K."/>
            <person name="McDonald W.H."/>
            <person name="Medina M."/>
            <person name="Meijer H.J."/>
            <person name="Nordberg E.K."/>
            <person name="Maclean D.J."/>
            <person name="Ospina-Giraldo M.D."/>
            <person name="Morris P.F."/>
            <person name="Phuntumart V."/>
            <person name="Putnam N.H."/>
            <person name="Rash S."/>
            <person name="Rose J.K."/>
            <person name="Sakihama Y."/>
            <person name="Salamov A.A."/>
            <person name="Savidor A."/>
            <person name="Scheuring C.F."/>
            <person name="Smith B.M."/>
            <person name="Sobral B.W."/>
            <person name="Terry A."/>
            <person name="Torto-Alalibo T.A."/>
            <person name="Win J."/>
            <person name="Xu Z."/>
            <person name="Zhang H."/>
            <person name="Grigoriev I.V."/>
            <person name="Rokhsar D.S."/>
            <person name="Boore J.L."/>
        </authorList>
    </citation>
    <scope>NUCLEOTIDE SEQUENCE [LARGE SCALE GENOMIC DNA]</scope>
    <source>
        <strain evidence="3 4">P6497</strain>
    </source>
</reference>
<name>G4YYB4_PHYSP</name>
<keyword evidence="2" id="KW-0732">Signal</keyword>
<feature type="signal peptide" evidence="2">
    <location>
        <begin position="1"/>
        <end position="23"/>
    </location>
</feature>
<feature type="transmembrane region" description="Helical" evidence="1">
    <location>
        <begin position="129"/>
        <end position="146"/>
    </location>
</feature>
<dbReference type="PROSITE" id="PS51257">
    <property type="entry name" value="PROKAR_LIPOPROTEIN"/>
    <property type="match status" value="1"/>
</dbReference>
<dbReference type="Proteomes" id="UP000002640">
    <property type="component" value="Unassembled WGS sequence"/>
</dbReference>
<evidence type="ECO:0000313" key="4">
    <source>
        <dbReference type="Proteomes" id="UP000002640"/>
    </source>
</evidence>
<dbReference type="EMBL" id="JH159152">
    <property type="protein sequence ID" value="EGZ23265.1"/>
    <property type="molecule type" value="Genomic_DNA"/>
</dbReference>
<dbReference type="GeneID" id="20655774"/>
<gene>
    <name evidence="3" type="ORF">PHYSODRAFT_484584</name>
</gene>
<accession>G4YYB4</accession>
<dbReference type="KEGG" id="psoj:PHYSODRAFT_484584"/>
<dbReference type="AlphaFoldDB" id="G4YYB4"/>
<organism evidence="3 4">
    <name type="scientific">Phytophthora sojae (strain P6497)</name>
    <name type="common">Soybean stem and root rot agent</name>
    <name type="synonym">Phytophthora megasperma f. sp. glycines</name>
    <dbReference type="NCBI Taxonomy" id="1094619"/>
    <lineage>
        <taxon>Eukaryota</taxon>
        <taxon>Sar</taxon>
        <taxon>Stramenopiles</taxon>
        <taxon>Oomycota</taxon>
        <taxon>Peronosporomycetes</taxon>
        <taxon>Peronosporales</taxon>
        <taxon>Peronosporaceae</taxon>
        <taxon>Phytophthora</taxon>
    </lineage>
</organism>
<proteinExistence type="predicted"/>
<evidence type="ECO:0000313" key="3">
    <source>
        <dbReference type="EMBL" id="EGZ23265.1"/>
    </source>
</evidence>
<evidence type="ECO:0008006" key="5">
    <source>
        <dbReference type="Google" id="ProtNLM"/>
    </source>
</evidence>
<dbReference type="OMA" id="DQGRNLR"/>
<dbReference type="RefSeq" id="XP_009518553.1">
    <property type="nucleotide sequence ID" value="XM_009520258.1"/>
</dbReference>
<dbReference type="InParanoid" id="G4YYB4"/>